<evidence type="ECO:0000313" key="2">
    <source>
        <dbReference type="EMBL" id="KDQ49390.1"/>
    </source>
</evidence>
<organism evidence="2 3">
    <name type="scientific">Jaapia argillacea MUCL 33604</name>
    <dbReference type="NCBI Taxonomy" id="933084"/>
    <lineage>
        <taxon>Eukaryota</taxon>
        <taxon>Fungi</taxon>
        <taxon>Dikarya</taxon>
        <taxon>Basidiomycota</taxon>
        <taxon>Agaricomycotina</taxon>
        <taxon>Agaricomycetes</taxon>
        <taxon>Agaricomycetidae</taxon>
        <taxon>Jaapiales</taxon>
        <taxon>Jaapiaceae</taxon>
        <taxon>Jaapia</taxon>
    </lineage>
</organism>
<sequence length="402" mass="44319">MYWIRVNGKDVHKSLATNYILNTEDAWKSTDRTACVTGLSKIQTYSQHPSLPSIETDSILGDQFFLSQHVVMYIRVSNEVVLRIVQVTGIIDGSHEDLPSIPRSAFTSSNVDVTLRGQVLILNETEGVKWLWTRTFESFPGTKPVKGKNIAPSINITKKSTLIEFPICIATPIQRDLVPDPTLGDMTFVFCTGDLEALTEGNSVFINQQGTDLIQARPKEGHQHCYLCSKEALVNKMRDHVGRHLLGQAIGIGEKLHDTSAAKTTVSGPSTNCPILCILCHNRQPECSATTKDASVHWSYNLPSHITEKHPNSEIPEDFEALYSIGANELIHLHLQKKVAKGKGVVGGTGGEKECKQKRAKSGPSTSEQLDTALKENRQNRVKQKAKVNPVVPKKASKKAHS</sequence>
<dbReference type="OrthoDB" id="2953545at2759"/>
<reference evidence="3" key="1">
    <citation type="journal article" date="2014" name="Proc. Natl. Acad. Sci. U.S.A.">
        <title>Extensive sampling of basidiomycete genomes demonstrates inadequacy of the white-rot/brown-rot paradigm for wood decay fungi.</title>
        <authorList>
            <person name="Riley R."/>
            <person name="Salamov A.A."/>
            <person name="Brown D.W."/>
            <person name="Nagy L.G."/>
            <person name="Floudas D."/>
            <person name="Held B.W."/>
            <person name="Levasseur A."/>
            <person name="Lombard V."/>
            <person name="Morin E."/>
            <person name="Otillar R."/>
            <person name="Lindquist E.A."/>
            <person name="Sun H."/>
            <person name="LaButti K.M."/>
            <person name="Schmutz J."/>
            <person name="Jabbour D."/>
            <person name="Luo H."/>
            <person name="Baker S.E."/>
            <person name="Pisabarro A.G."/>
            <person name="Walton J.D."/>
            <person name="Blanchette R.A."/>
            <person name="Henrissat B."/>
            <person name="Martin F."/>
            <person name="Cullen D."/>
            <person name="Hibbett D.S."/>
            <person name="Grigoriev I.V."/>
        </authorList>
    </citation>
    <scope>NUCLEOTIDE SEQUENCE [LARGE SCALE GENOMIC DNA]</scope>
    <source>
        <strain evidence="3">MUCL 33604</strain>
    </source>
</reference>
<accession>A0A067P6D6</accession>
<evidence type="ECO:0000313" key="3">
    <source>
        <dbReference type="Proteomes" id="UP000027265"/>
    </source>
</evidence>
<gene>
    <name evidence="2" type="ORF">JAAARDRAFT_51764</name>
</gene>
<dbReference type="InParanoid" id="A0A067P6D6"/>
<evidence type="ECO:0000256" key="1">
    <source>
        <dbReference type="SAM" id="MobiDB-lite"/>
    </source>
</evidence>
<proteinExistence type="predicted"/>
<name>A0A067P6D6_9AGAM</name>
<feature type="region of interest" description="Disordered" evidence="1">
    <location>
        <begin position="342"/>
        <end position="402"/>
    </location>
</feature>
<dbReference type="EMBL" id="KL197786">
    <property type="protein sequence ID" value="KDQ49390.1"/>
    <property type="molecule type" value="Genomic_DNA"/>
</dbReference>
<dbReference type="AlphaFoldDB" id="A0A067P6D6"/>
<keyword evidence="3" id="KW-1185">Reference proteome</keyword>
<dbReference type="HOGENOM" id="CLU_685226_0_0_1"/>
<protein>
    <submittedName>
        <fullName evidence="2">Uncharacterized protein</fullName>
    </submittedName>
</protein>
<dbReference type="Proteomes" id="UP000027265">
    <property type="component" value="Unassembled WGS sequence"/>
</dbReference>